<sequence>MFFSPHPHELDLKLKHQWEATVTDSHTRPSTNLMLANVYENNSGLYLGGDLGI</sequence>
<evidence type="ECO:0000313" key="2">
    <source>
        <dbReference type="Proteomes" id="UP001419268"/>
    </source>
</evidence>
<dbReference type="EMBL" id="JBBNAG010000007">
    <property type="protein sequence ID" value="KAK9118715.1"/>
    <property type="molecule type" value="Genomic_DNA"/>
</dbReference>
<proteinExistence type="predicted"/>
<name>A0AAP0INX2_9MAGN</name>
<protein>
    <submittedName>
        <fullName evidence="1">Uncharacterized protein</fullName>
    </submittedName>
</protein>
<accession>A0AAP0INX2</accession>
<organism evidence="1 2">
    <name type="scientific">Stephania cephalantha</name>
    <dbReference type="NCBI Taxonomy" id="152367"/>
    <lineage>
        <taxon>Eukaryota</taxon>
        <taxon>Viridiplantae</taxon>
        <taxon>Streptophyta</taxon>
        <taxon>Embryophyta</taxon>
        <taxon>Tracheophyta</taxon>
        <taxon>Spermatophyta</taxon>
        <taxon>Magnoliopsida</taxon>
        <taxon>Ranunculales</taxon>
        <taxon>Menispermaceae</taxon>
        <taxon>Menispermoideae</taxon>
        <taxon>Cissampelideae</taxon>
        <taxon>Stephania</taxon>
    </lineage>
</organism>
<evidence type="ECO:0000313" key="1">
    <source>
        <dbReference type="EMBL" id="KAK9118715.1"/>
    </source>
</evidence>
<gene>
    <name evidence="1" type="ORF">Scep_016808</name>
</gene>
<dbReference type="Proteomes" id="UP001419268">
    <property type="component" value="Unassembled WGS sequence"/>
</dbReference>
<keyword evidence="2" id="KW-1185">Reference proteome</keyword>
<reference evidence="1 2" key="1">
    <citation type="submission" date="2024-01" db="EMBL/GenBank/DDBJ databases">
        <title>Genome assemblies of Stephania.</title>
        <authorList>
            <person name="Yang L."/>
        </authorList>
    </citation>
    <scope>NUCLEOTIDE SEQUENCE [LARGE SCALE GENOMIC DNA]</scope>
    <source>
        <strain evidence="1">JXDWG</strain>
        <tissue evidence="1">Leaf</tissue>
    </source>
</reference>
<comment type="caution">
    <text evidence="1">The sequence shown here is derived from an EMBL/GenBank/DDBJ whole genome shotgun (WGS) entry which is preliminary data.</text>
</comment>
<dbReference type="AlphaFoldDB" id="A0AAP0INX2"/>